<dbReference type="GO" id="GO:0006015">
    <property type="term" value="P:5-phosphoribose 1-diphosphate biosynthetic process"/>
    <property type="evidence" value="ECO:0007669"/>
    <property type="project" value="UniProtKB-UniPathway"/>
</dbReference>
<dbReference type="GO" id="GO:0000287">
    <property type="term" value="F:magnesium ion binding"/>
    <property type="evidence" value="ECO:0007669"/>
    <property type="project" value="UniProtKB-UniRule"/>
</dbReference>
<keyword evidence="4 6" id="KW-0464">Manganese</keyword>
<dbReference type="InterPro" id="IPR006124">
    <property type="entry name" value="Metalloenzyme"/>
</dbReference>
<keyword evidence="3 6" id="KW-0479">Metal-binding</keyword>
<dbReference type="HAMAP" id="MF_00740">
    <property type="entry name" value="Phosphopentomut"/>
    <property type="match status" value="1"/>
</dbReference>
<feature type="binding site" evidence="6">
    <location>
        <position position="329"/>
    </location>
    <ligand>
        <name>Mn(2+)</name>
        <dbReference type="ChEBI" id="CHEBI:29035"/>
        <label>1</label>
    </ligand>
</feature>
<dbReference type="FunFam" id="3.30.70.1250:FF:000001">
    <property type="entry name" value="Phosphopentomutase"/>
    <property type="match status" value="1"/>
</dbReference>
<comment type="catalytic activity">
    <reaction evidence="6">
        <text>alpha-D-ribose 1-phosphate = D-ribose 5-phosphate</text>
        <dbReference type="Rhea" id="RHEA:18793"/>
        <dbReference type="ChEBI" id="CHEBI:57720"/>
        <dbReference type="ChEBI" id="CHEBI:78346"/>
        <dbReference type="EC" id="5.4.2.7"/>
    </reaction>
</comment>
<keyword evidence="2 6" id="KW-0963">Cytoplasm</keyword>
<dbReference type="NCBIfam" id="TIGR01696">
    <property type="entry name" value="deoB"/>
    <property type="match status" value="1"/>
</dbReference>
<dbReference type="STRING" id="1221996.QY95_02685"/>
<accession>A0A0F5HZS5</accession>
<gene>
    <name evidence="6" type="primary">deoB</name>
    <name evidence="9" type="ORF">QY95_02685</name>
</gene>
<comment type="cofactor">
    <cofactor evidence="6">
        <name>Mn(2+)</name>
        <dbReference type="ChEBI" id="CHEBI:29035"/>
    </cofactor>
    <text evidence="6">Binds 2 manganese ions.</text>
</comment>
<dbReference type="EMBL" id="JWIR02000050">
    <property type="protein sequence ID" value="KKB37908.1"/>
    <property type="molecule type" value="Genomic_DNA"/>
</dbReference>
<dbReference type="GO" id="GO:0009117">
    <property type="term" value="P:nucleotide metabolic process"/>
    <property type="evidence" value="ECO:0007669"/>
    <property type="project" value="UniProtKB-UniRule"/>
</dbReference>
<feature type="binding site" evidence="6">
    <location>
        <position position="293"/>
    </location>
    <ligand>
        <name>Mn(2+)</name>
        <dbReference type="ChEBI" id="CHEBI:29035"/>
        <label>2</label>
    </ligand>
</feature>
<proteinExistence type="inferred from homology"/>
<dbReference type="InterPro" id="IPR010045">
    <property type="entry name" value="DeoB"/>
</dbReference>
<dbReference type="Proteomes" id="UP000031563">
    <property type="component" value="Unassembled WGS sequence"/>
</dbReference>
<sequence length="394" mass="43941">MTTSTYKRVHLIVMDSVGIGEAPDAAQFNDAGADTLGHIAERMNGLRLPNMERLGLGNIRELQGVNKADQPLAYYTKMQEASSGKDTMTGHWELMGLHIGTPFRVFPDGFPKELIDDLEQKTGRKVIGNKPASGTAILDELGPEHMETGAIIVYTSADSVLQIAAHEEVVPLEELYRICEIARELTLDEKYMVGRVIARPFVGKPGAFERTPNRHDYALKPFDRTVMNELKDGGYDVIAIGKISDIYDGEGVTEAIRTKSNMDGMDRFIETFDKEFTGLSFINLVDFDALFGHRRDPEGYGRALEEFDARLPEVFAKMTEEDLLIITADHGNDPVHHGTDHTREYVPLLVYTKRKAEGKQLPIRKTFADVGATVAENFNVNKPAYGESFLEELN</sequence>
<dbReference type="GO" id="GO:0008973">
    <property type="term" value="F:phosphopentomutase activity"/>
    <property type="evidence" value="ECO:0007669"/>
    <property type="project" value="UniProtKB-UniRule"/>
</dbReference>
<accession>A0A0F5HXD6</accession>
<keyword evidence="10" id="KW-1185">Reference proteome</keyword>
<dbReference type="EC" id="5.4.2.7" evidence="6 7"/>
<protein>
    <recommendedName>
        <fullName evidence="6 7">Phosphopentomutase</fullName>
        <ecNumber evidence="6 7">5.4.2.7</ecNumber>
    </recommendedName>
    <alternativeName>
        <fullName evidence="6">Phosphodeoxyribomutase</fullName>
    </alternativeName>
</protein>
<dbReference type="InterPro" id="IPR017850">
    <property type="entry name" value="Alkaline_phosphatase_core_sf"/>
</dbReference>
<evidence type="ECO:0000256" key="2">
    <source>
        <dbReference type="ARBA" id="ARBA00022490"/>
    </source>
</evidence>
<feature type="binding site" evidence="6">
    <location>
        <position position="15"/>
    </location>
    <ligand>
        <name>Mn(2+)</name>
        <dbReference type="ChEBI" id="CHEBI:29035"/>
        <label>1</label>
    </ligand>
</feature>
<evidence type="ECO:0000256" key="5">
    <source>
        <dbReference type="ARBA" id="ARBA00023235"/>
    </source>
</evidence>
<comment type="catalytic activity">
    <reaction evidence="6">
        <text>2-deoxy-alpha-D-ribose 1-phosphate = 2-deoxy-D-ribose 5-phosphate</text>
        <dbReference type="Rhea" id="RHEA:27658"/>
        <dbReference type="ChEBI" id="CHEBI:57259"/>
        <dbReference type="ChEBI" id="CHEBI:62877"/>
        <dbReference type="EC" id="5.4.2.7"/>
    </reaction>
</comment>
<dbReference type="AlphaFoldDB" id="A0A0F5HXD6"/>
<dbReference type="CDD" id="cd16009">
    <property type="entry name" value="PPM"/>
    <property type="match status" value="1"/>
</dbReference>
<evidence type="ECO:0000256" key="3">
    <source>
        <dbReference type="ARBA" id="ARBA00022723"/>
    </source>
</evidence>
<feature type="binding site" evidence="6">
    <location>
        <position position="288"/>
    </location>
    <ligand>
        <name>Mn(2+)</name>
        <dbReference type="ChEBI" id="CHEBI:29035"/>
        <label>2</label>
    </ligand>
</feature>
<dbReference type="GO" id="GO:0006018">
    <property type="term" value="P:2-deoxyribose 1-phosphate catabolic process"/>
    <property type="evidence" value="ECO:0007669"/>
    <property type="project" value="UniProtKB-UniRule"/>
</dbReference>
<dbReference type="GO" id="GO:0005829">
    <property type="term" value="C:cytosol"/>
    <property type="evidence" value="ECO:0007669"/>
    <property type="project" value="TreeGrafter"/>
</dbReference>
<dbReference type="RefSeq" id="WP_039237711.1">
    <property type="nucleotide sequence ID" value="NZ_JWIQ02000076.1"/>
</dbReference>
<dbReference type="Gene3D" id="3.30.70.1250">
    <property type="entry name" value="Phosphopentomutase"/>
    <property type="match status" value="1"/>
</dbReference>
<comment type="pathway">
    <text evidence="6">Carbohydrate degradation; 2-deoxy-D-ribose 1-phosphate degradation; D-glyceraldehyde 3-phosphate and acetaldehyde from 2-deoxy-alpha-D-ribose 1-phosphate: step 1/2.</text>
</comment>
<dbReference type="PANTHER" id="PTHR21110">
    <property type="entry name" value="PHOSPHOPENTOMUTASE"/>
    <property type="match status" value="1"/>
</dbReference>
<evidence type="ECO:0000256" key="4">
    <source>
        <dbReference type="ARBA" id="ARBA00023211"/>
    </source>
</evidence>
<dbReference type="PANTHER" id="PTHR21110:SF0">
    <property type="entry name" value="PHOSPHOPENTOMUTASE"/>
    <property type="match status" value="1"/>
</dbReference>
<reference evidence="9" key="1">
    <citation type="submission" date="2015-02" db="EMBL/GenBank/DDBJ databases">
        <title>Genome Assembly of Bacillaceae bacterium MTCC 8252.</title>
        <authorList>
            <person name="Verma A."/>
            <person name="Khatri I."/>
            <person name="Mual P."/>
            <person name="Subramanian S."/>
            <person name="Krishnamurthi S."/>
        </authorList>
    </citation>
    <scope>NUCLEOTIDE SEQUENCE [LARGE SCALE GENOMIC DNA]</scope>
    <source>
        <strain evidence="9">MTCC 8252</strain>
    </source>
</reference>
<comment type="subcellular location">
    <subcellularLocation>
        <location evidence="6">Cytoplasm</location>
    </subcellularLocation>
</comment>
<evidence type="ECO:0000313" key="9">
    <source>
        <dbReference type="EMBL" id="KKB37908.1"/>
    </source>
</evidence>
<dbReference type="GO" id="GO:0030145">
    <property type="term" value="F:manganese ion binding"/>
    <property type="evidence" value="ECO:0007669"/>
    <property type="project" value="UniProtKB-UniRule"/>
</dbReference>
<comment type="similarity">
    <text evidence="1 6">Belongs to the phosphopentomutase family.</text>
</comment>
<keyword evidence="5 6" id="KW-0413">Isomerase</keyword>
<evidence type="ECO:0000313" key="10">
    <source>
        <dbReference type="Proteomes" id="UP000031563"/>
    </source>
</evidence>
<feature type="binding site" evidence="6">
    <location>
        <position position="341"/>
    </location>
    <ligand>
        <name>Mn(2+)</name>
        <dbReference type="ChEBI" id="CHEBI:29035"/>
        <label>2</label>
    </ligand>
</feature>
<feature type="binding site" evidence="6">
    <location>
        <position position="330"/>
    </location>
    <ligand>
        <name>Mn(2+)</name>
        <dbReference type="ChEBI" id="CHEBI:29035"/>
        <label>1</label>
    </ligand>
</feature>
<dbReference type="GO" id="GO:0043094">
    <property type="term" value="P:metabolic compound salvage"/>
    <property type="evidence" value="ECO:0007669"/>
    <property type="project" value="UniProtKB-UniRule"/>
</dbReference>
<dbReference type="Pfam" id="PF01676">
    <property type="entry name" value="Metalloenzyme"/>
    <property type="match status" value="1"/>
</dbReference>
<comment type="function">
    <text evidence="6">Isomerase that catalyzes the conversion of deoxy-ribose 1-phosphate (dRib-1-P) and ribose 1-phosphate (Rib-1-P) to deoxy-ribose 5-phosphate (dRib-5-P) and ribose 5-phosphate (Rib-5-P), respectively.</text>
</comment>
<dbReference type="PIRSF" id="PIRSF001491">
    <property type="entry name" value="Ppentomutase"/>
    <property type="match status" value="1"/>
</dbReference>
<name>A0A0F5HXD6_BACTR</name>
<feature type="domain" description="Metalloenzyme" evidence="8">
    <location>
        <begin position="7"/>
        <end position="382"/>
    </location>
</feature>
<evidence type="ECO:0000256" key="7">
    <source>
        <dbReference type="NCBIfam" id="TIGR01696"/>
    </source>
</evidence>
<dbReference type="SUPFAM" id="SSF53649">
    <property type="entry name" value="Alkaline phosphatase-like"/>
    <property type="match status" value="1"/>
</dbReference>
<organism evidence="9 10">
    <name type="scientific">Bacillus thermotolerans</name>
    <name type="common">Quasibacillus thermotolerans</name>
    <dbReference type="NCBI Taxonomy" id="1221996"/>
    <lineage>
        <taxon>Bacteria</taxon>
        <taxon>Bacillati</taxon>
        <taxon>Bacillota</taxon>
        <taxon>Bacilli</taxon>
        <taxon>Bacillales</taxon>
        <taxon>Bacillaceae</taxon>
        <taxon>Bacillus</taxon>
    </lineage>
</organism>
<comment type="caution">
    <text evidence="9">The sequence shown here is derived from an EMBL/GenBank/DDBJ whole genome shotgun (WGS) entry which is preliminary data.</text>
</comment>
<dbReference type="NCBIfam" id="NF003766">
    <property type="entry name" value="PRK05362.1"/>
    <property type="match status" value="1"/>
</dbReference>
<evidence type="ECO:0000259" key="8">
    <source>
        <dbReference type="Pfam" id="PF01676"/>
    </source>
</evidence>
<dbReference type="InterPro" id="IPR024052">
    <property type="entry name" value="Phosphopentomutase_DeoB_cap_sf"/>
</dbReference>
<dbReference type="OrthoDB" id="9769930at2"/>
<evidence type="ECO:0000256" key="1">
    <source>
        <dbReference type="ARBA" id="ARBA00010373"/>
    </source>
</evidence>
<evidence type="ECO:0000256" key="6">
    <source>
        <dbReference type="HAMAP-Rule" id="MF_00740"/>
    </source>
</evidence>
<dbReference type="UniPathway" id="UPA00087">
    <property type="reaction ID" value="UER00173"/>
</dbReference>
<dbReference type="SUPFAM" id="SSF143856">
    <property type="entry name" value="DeoB insert domain-like"/>
    <property type="match status" value="1"/>
</dbReference>
<dbReference type="Gene3D" id="3.40.720.10">
    <property type="entry name" value="Alkaline Phosphatase, subunit A"/>
    <property type="match status" value="1"/>
</dbReference>